<dbReference type="Proteomes" id="UP000005361">
    <property type="component" value="Chromosome"/>
</dbReference>
<dbReference type="RefSeq" id="WP_007953296.1">
    <property type="nucleotide sequence ID" value="NZ_CP010978.1"/>
</dbReference>
<evidence type="ECO:0000313" key="2">
    <source>
        <dbReference type="Proteomes" id="UP000005361"/>
    </source>
</evidence>
<dbReference type="KEGG" id="pft:JBW_04077"/>
<dbReference type="STRING" id="1192197.JBW_04077"/>
<accession>I9NX83</accession>
<proteinExistence type="predicted"/>
<name>I9NX83_9FIRM</name>
<reference evidence="1 2" key="1">
    <citation type="journal article" date="2015" name="Genome Announc.">
        <title>Complete Genome Sequence of Pelosinus fermentans JBW45, a Member of a Remarkably Competitive Group of Negativicutes in the Firmicutes Phylum.</title>
        <authorList>
            <person name="De Leon K.B."/>
            <person name="Utturkar S.M."/>
            <person name="Camilleri L.B."/>
            <person name="Elias D.A."/>
            <person name="Arkin A.P."/>
            <person name="Fields M.W."/>
            <person name="Brown S.D."/>
            <person name="Wall J.D."/>
        </authorList>
    </citation>
    <scope>NUCLEOTIDE SEQUENCE [LARGE SCALE GENOMIC DNA]</scope>
    <source>
        <strain evidence="1 2">JBW45</strain>
    </source>
</reference>
<dbReference type="AlphaFoldDB" id="I9NX83"/>
<organism evidence="1 2">
    <name type="scientific">Pelosinus fermentans JBW45</name>
    <dbReference type="NCBI Taxonomy" id="1192197"/>
    <lineage>
        <taxon>Bacteria</taxon>
        <taxon>Bacillati</taxon>
        <taxon>Bacillota</taxon>
        <taxon>Negativicutes</taxon>
        <taxon>Selenomonadales</taxon>
        <taxon>Sporomusaceae</taxon>
        <taxon>Pelosinus</taxon>
    </lineage>
</organism>
<dbReference type="HOGENOM" id="CLU_3046320_0_0_9"/>
<protein>
    <submittedName>
        <fullName evidence="1">Uncharacterized protein</fullName>
    </submittedName>
</protein>
<reference evidence="2" key="2">
    <citation type="submission" date="2015-02" db="EMBL/GenBank/DDBJ databases">
        <title>Complete Genome Sequence of Pelosinus fermentans JBW45.</title>
        <authorList>
            <person name="De Leon K.B."/>
            <person name="Utturkar S.M."/>
            <person name="Camilleri L.B."/>
            <person name="Arkin A.P."/>
            <person name="Fields M.W."/>
            <person name="Brown S.D."/>
            <person name="Wall J.D."/>
        </authorList>
    </citation>
    <scope>NUCLEOTIDE SEQUENCE [LARGE SCALE GENOMIC DNA]</scope>
    <source>
        <strain evidence="2">JBW45</strain>
    </source>
</reference>
<gene>
    <name evidence="1" type="ORF">JBW_04077</name>
</gene>
<dbReference type="EMBL" id="CP010978">
    <property type="protein sequence ID" value="AJQ29410.1"/>
    <property type="molecule type" value="Genomic_DNA"/>
</dbReference>
<sequence>MIIVIVAPIFLTWRESNLTNYVSMVQAMDKEVKKWASISSKVFALVQSGLYPWR</sequence>
<evidence type="ECO:0000313" key="1">
    <source>
        <dbReference type="EMBL" id="AJQ29410.1"/>
    </source>
</evidence>